<dbReference type="HOGENOM" id="CLU_2251228_0_0_1"/>
<dbReference type="RefSeq" id="XP_007922053.1">
    <property type="nucleotide sequence ID" value="XM_007923862.1"/>
</dbReference>
<feature type="region of interest" description="Disordered" evidence="1">
    <location>
        <begin position="78"/>
        <end position="104"/>
    </location>
</feature>
<name>N1QCJ7_PSEFD</name>
<dbReference type="GO" id="GO:0046983">
    <property type="term" value="F:protein dimerization activity"/>
    <property type="evidence" value="ECO:0007669"/>
    <property type="project" value="InterPro"/>
</dbReference>
<evidence type="ECO:0000256" key="1">
    <source>
        <dbReference type="SAM" id="MobiDB-lite"/>
    </source>
</evidence>
<accession>N1QCJ7</accession>
<keyword evidence="3" id="KW-1185">Reference proteome</keyword>
<reference evidence="2 3" key="1">
    <citation type="journal article" date="2012" name="PLoS Pathog.">
        <title>Diverse lifestyles and strategies of plant pathogenesis encoded in the genomes of eighteen Dothideomycetes fungi.</title>
        <authorList>
            <person name="Ohm R.A."/>
            <person name="Feau N."/>
            <person name="Henrissat B."/>
            <person name="Schoch C.L."/>
            <person name="Horwitz B.A."/>
            <person name="Barry K.W."/>
            <person name="Condon B.J."/>
            <person name="Copeland A.C."/>
            <person name="Dhillon B."/>
            <person name="Glaser F."/>
            <person name="Hesse C.N."/>
            <person name="Kosti I."/>
            <person name="LaButti K."/>
            <person name="Lindquist E.A."/>
            <person name="Lucas S."/>
            <person name="Salamov A.A."/>
            <person name="Bradshaw R.E."/>
            <person name="Ciuffetti L."/>
            <person name="Hamelin R.C."/>
            <person name="Kema G.H.J."/>
            <person name="Lawrence C."/>
            <person name="Scott J.A."/>
            <person name="Spatafora J.W."/>
            <person name="Turgeon B.G."/>
            <person name="de Wit P.J.G.M."/>
            <person name="Zhong S."/>
            <person name="Goodwin S.B."/>
            <person name="Grigoriev I.V."/>
        </authorList>
    </citation>
    <scope>NUCLEOTIDE SEQUENCE [LARGE SCALE GENOMIC DNA]</scope>
    <source>
        <strain evidence="2 3">CIRAD86</strain>
    </source>
</reference>
<feature type="compositionally biased region" description="Basic and acidic residues" evidence="1">
    <location>
        <begin position="28"/>
        <end position="38"/>
    </location>
</feature>
<feature type="compositionally biased region" description="Polar residues" evidence="1">
    <location>
        <begin position="83"/>
        <end position="98"/>
    </location>
</feature>
<organism evidence="2 3">
    <name type="scientific">Pseudocercospora fijiensis (strain CIRAD86)</name>
    <name type="common">Black leaf streak disease fungus</name>
    <name type="synonym">Mycosphaerella fijiensis</name>
    <dbReference type="NCBI Taxonomy" id="383855"/>
    <lineage>
        <taxon>Eukaryota</taxon>
        <taxon>Fungi</taxon>
        <taxon>Dikarya</taxon>
        <taxon>Ascomycota</taxon>
        <taxon>Pezizomycotina</taxon>
        <taxon>Dothideomycetes</taxon>
        <taxon>Dothideomycetidae</taxon>
        <taxon>Mycosphaerellales</taxon>
        <taxon>Mycosphaerellaceae</taxon>
        <taxon>Pseudocercospora</taxon>
    </lineage>
</organism>
<dbReference type="VEuPathDB" id="FungiDB:MYCFIDRAFT_210084"/>
<dbReference type="eggNOG" id="ENOG502S7T4">
    <property type="taxonomic scope" value="Eukaryota"/>
</dbReference>
<evidence type="ECO:0000313" key="3">
    <source>
        <dbReference type="Proteomes" id="UP000016932"/>
    </source>
</evidence>
<gene>
    <name evidence="2" type="ORF">MYCFIDRAFT_210084</name>
</gene>
<sequence length="104" mass="11054">MQSLLPKAAQSKTKDPASSDSPEAVGDADSKDTKEDSVAKSNNSKAATVESANEYIRKLQKENAALLALKQENEEMWKRLQQHESGGVNSPVADNTSPAAVAAK</sequence>
<protein>
    <submittedName>
        <fullName evidence="2">Uncharacterized protein</fullName>
    </submittedName>
</protein>
<dbReference type="InterPro" id="IPR036638">
    <property type="entry name" value="HLH_DNA-bd_sf"/>
</dbReference>
<dbReference type="AlphaFoldDB" id="N1QCJ7"/>
<proteinExistence type="predicted"/>
<feature type="region of interest" description="Disordered" evidence="1">
    <location>
        <begin position="1"/>
        <end position="51"/>
    </location>
</feature>
<dbReference type="Gene3D" id="4.10.280.10">
    <property type="entry name" value="Helix-loop-helix DNA-binding domain"/>
    <property type="match status" value="1"/>
</dbReference>
<dbReference type="KEGG" id="pfj:MYCFIDRAFT_210084"/>
<dbReference type="GeneID" id="19336984"/>
<dbReference type="Proteomes" id="UP000016932">
    <property type="component" value="Unassembled WGS sequence"/>
</dbReference>
<evidence type="ECO:0000313" key="2">
    <source>
        <dbReference type="EMBL" id="EME89417.1"/>
    </source>
</evidence>
<dbReference type="EMBL" id="KB446555">
    <property type="protein sequence ID" value="EME89417.1"/>
    <property type="molecule type" value="Genomic_DNA"/>
</dbReference>
<dbReference type="STRING" id="383855.N1QCJ7"/>
<dbReference type="OrthoDB" id="5344169at2759"/>